<accession>A0A1M5CFA5</accession>
<feature type="domain" description="Ferritin/DPS" evidence="3">
    <location>
        <begin position="8"/>
        <end position="145"/>
    </location>
</feature>
<dbReference type="Pfam" id="PF00210">
    <property type="entry name" value="Ferritin"/>
    <property type="match status" value="1"/>
</dbReference>
<dbReference type="AlphaFoldDB" id="A0A1M5CFA5"/>
<evidence type="ECO:0000313" key="5">
    <source>
        <dbReference type="Proteomes" id="UP000183988"/>
    </source>
</evidence>
<evidence type="ECO:0000259" key="3">
    <source>
        <dbReference type="Pfam" id="PF00210"/>
    </source>
</evidence>
<dbReference type="RefSeq" id="WP_072887091.1">
    <property type="nucleotide sequence ID" value="NZ_FQVW01000001.1"/>
</dbReference>
<dbReference type="InterPro" id="IPR002177">
    <property type="entry name" value="DPS_DNA-bd"/>
</dbReference>
<dbReference type="PROSITE" id="PS00818">
    <property type="entry name" value="DPS_1"/>
    <property type="match status" value="1"/>
</dbReference>
<comment type="similarity">
    <text evidence="1 2">Belongs to the Dps family.</text>
</comment>
<dbReference type="CDD" id="cd01043">
    <property type="entry name" value="DPS"/>
    <property type="match status" value="1"/>
</dbReference>
<keyword evidence="5" id="KW-1185">Reference proteome</keyword>
<dbReference type="InterPro" id="IPR023188">
    <property type="entry name" value="DPS_DNA-bd_CS"/>
</dbReference>
<evidence type="ECO:0000256" key="1">
    <source>
        <dbReference type="ARBA" id="ARBA00009497"/>
    </source>
</evidence>
<dbReference type="InterPro" id="IPR009078">
    <property type="entry name" value="Ferritin-like_SF"/>
</dbReference>
<dbReference type="GO" id="GO:0016722">
    <property type="term" value="F:oxidoreductase activity, acting on metal ions"/>
    <property type="evidence" value="ECO:0007669"/>
    <property type="project" value="InterPro"/>
</dbReference>
<gene>
    <name evidence="4" type="ORF">SAMN05216225_1001223</name>
</gene>
<keyword evidence="4" id="KW-0238">DNA-binding</keyword>
<reference evidence="4 5" key="1">
    <citation type="submission" date="2016-11" db="EMBL/GenBank/DDBJ databases">
        <authorList>
            <person name="Jaros S."/>
            <person name="Januszkiewicz K."/>
            <person name="Wedrychowicz H."/>
        </authorList>
    </citation>
    <scope>NUCLEOTIDE SEQUENCE [LARGE SCALE GENOMIC DNA]</scope>
    <source>
        <strain evidence="4 5">IBRC-M 10683</strain>
    </source>
</reference>
<organism evidence="4 5">
    <name type="scientific">Ornithinibacillus halophilus</name>
    <dbReference type="NCBI Taxonomy" id="930117"/>
    <lineage>
        <taxon>Bacteria</taxon>
        <taxon>Bacillati</taxon>
        <taxon>Bacillota</taxon>
        <taxon>Bacilli</taxon>
        <taxon>Bacillales</taxon>
        <taxon>Bacillaceae</taxon>
        <taxon>Ornithinibacillus</taxon>
    </lineage>
</organism>
<dbReference type="OrthoDB" id="9797023at2"/>
<dbReference type="PIRSF" id="PIRSF005900">
    <property type="entry name" value="Dps"/>
    <property type="match status" value="1"/>
</dbReference>
<sequence>MDNQKLINFLNQLLSNYFVLYVKLHRYHWFVQGHHFFQLHELFEEMYEQIAKDLDEVAERILAIDGKPFAVMTQYLEHTTLVEASADDQEEEIISQLMNDYKQLIREMKETGLSLADDYKDEPTSDLLITLQGRYEKYVWMLSAYQAYK</sequence>
<dbReference type="Proteomes" id="UP000183988">
    <property type="component" value="Unassembled WGS sequence"/>
</dbReference>
<dbReference type="InterPro" id="IPR012347">
    <property type="entry name" value="Ferritin-like"/>
</dbReference>
<dbReference type="GO" id="GO:0003677">
    <property type="term" value="F:DNA binding"/>
    <property type="evidence" value="ECO:0007669"/>
    <property type="project" value="UniProtKB-KW"/>
</dbReference>
<dbReference type="InterPro" id="IPR008331">
    <property type="entry name" value="Ferritin_DPS_dom"/>
</dbReference>
<dbReference type="PROSITE" id="PS00819">
    <property type="entry name" value="DPS_2"/>
    <property type="match status" value="1"/>
</dbReference>
<dbReference type="STRING" id="930117.SAMN05216225_1001223"/>
<proteinExistence type="inferred from homology"/>
<name>A0A1M5CFA5_9BACI</name>
<dbReference type="PANTHER" id="PTHR42932:SF1">
    <property type="entry name" value="GENERAL STRESS PROTEIN 20U"/>
    <property type="match status" value="1"/>
</dbReference>
<dbReference type="PANTHER" id="PTHR42932">
    <property type="entry name" value="GENERAL STRESS PROTEIN 20U"/>
    <property type="match status" value="1"/>
</dbReference>
<protein>
    <submittedName>
        <fullName evidence="4">Starvation-inducible DNA-binding protein</fullName>
    </submittedName>
</protein>
<dbReference type="GO" id="GO:0008199">
    <property type="term" value="F:ferric iron binding"/>
    <property type="evidence" value="ECO:0007669"/>
    <property type="project" value="InterPro"/>
</dbReference>
<dbReference type="EMBL" id="FQVW01000001">
    <property type="protein sequence ID" value="SHF53454.1"/>
    <property type="molecule type" value="Genomic_DNA"/>
</dbReference>
<dbReference type="PRINTS" id="PR01346">
    <property type="entry name" value="HELNAPAPROT"/>
</dbReference>
<evidence type="ECO:0000313" key="4">
    <source>
        <dbReference type="EMBL" id="SHF53454.1"/>
    </source>
</evidence>
<dbReference type="SUPFAM" id="SSF47240">
    <property type="entry name" value="Ferritin-like"/>
    <property type="match status" value="1"/>
</dbReference>
<dbReference type="Gene3D" id="1.20.1260.10">
    <property type="match status" value="1"/>
</dbReference>
<evidence type="ECO:0000256" key="2">
    <source>
        <dbReference type="RuleBase" id="RU003875"/>
    </source>
</evidence>